<feature type="chain" id="PRO_5012268641" description="DUF1190 domain-containing protein" evidence="2">
    <location>
        <begin position="25"/>
        <end position="301"/>
    </location>
</feature>
<dbReference type="PROSITE" id="PS51257">
    <property type="entry name" value="PROKAR_LIPOPROTEIN"/>
    <property type="match status" value="1"/>
</dbReference>
<organism evidence="3 4">
    <name type="scientific">Brunnivagina elsteri CCALA 953</name>
    <dbReference type="NCBI Taxonomy" id="987040"/>
    <lineage>
        <taxon>Bacteria</taxon>
        <taxon>Bacillati</taxon>
        <taxon>Cyanobacteriota</taxon>
        <taxon>Cyanophyceae</taxon>
        <taxon>Nostocales</taxon>
        <taxon>Calotrichaceae</taxon>
        <taxon>Brunnivagina</taxon>
    </lineage>
</organism>
<evidence type="ECO:0000313" key="3">
    <source>
        <dbReference type="EMBL" id="PAX57925.1"/>
    </source>
</evidence>
<evidence type="ECO:0000313" key="4">
    <source>
        <dbReference type="Proteomes" id="UP000218238"/>
    </source>
</evidence>
<feature type="compositionally biased region" description="Low complexity" evidence="1">
    <location>
        <begin position="286"/>
        <end position="301"/>
    </location>
</feature>
<name>A0A2A2TL79_9CYAN</name>
<accession>A0A2A2TL79</accession>
<dbReference type="OrthoDB" id="462679at2"/>
<feature type="region of interest" description="Disordered" evidence="1">
    <location>
        <begin position="30"/>
        <end position="55"/>
    </location>
</feature>
<sequence>MFMKILRKFTVVVLSLSLCVTAVGCGGGANQTTSQSTPQASSVSQNSKQNSNSAKLADGQYEVQQASYDDGDGGYTLFLLNSNPPNFKTENLQMARLTDDEVKEGKKSYLKVENRQPSLYLTPDFKIEYVHNVTETKTNPQTGQQETVVVRQQNSFWTPFAGALAGQAIGSLLFRPQHYIPPVYQPGGVLTGYGGYGRSYDDAVSNYRTRYNEPPVAVRNRTTFRTTGNLRSNYPNNQNVRNQQRVNNASRATGSGFGGSTLRPSGNSSSSRRNSGSSFGSGGRSSGSSSRRSSGFGSKRR</sequence>
<keyword evidence="4" id="KW-1185">Reference proteome</keyword>
<feature type="region of interest" description="Disordered" evidence="1">
    <location>
        <begin position="227"/>
        <end position="301"/>
    </location>
</feature>
<feature type="compositionally biased region" description="Low complexity" evidence="1">
    <location>
        <begin position="31"/>
        <end position="55"/>
    </location>
</feature>
<dbReference type="EMBL" id="NTFS01000069">
    <property type="protein sequence ID" value="PAX57925.1"/>
    <property type="molecule type" value="Genomic_DNA"/>
</dbReference>
<feature type="compositionally biased region" description="Low complexity" evidence="1">
    <location>
        <begin position="236"/>
        <end position="248"/>
    </location>
</feature>
<feature type="compositionally biased region" description="Low complexity" evidence="1">
    <location>
        <begin position="265"/>
        <end position="278"/>
    </location>
</feature>
<evidence type="ECO:0008006" key="5">
    <source>
        <dbReference type="Google" id="ProtNLM"/>
    </source>
</evidence>
<reference evidence="3 4" key="1">
    <citation type="submission" date="2017-08" db="EMBL/GenBank/DDBJ databases">
        <title>Draft genome sequence of filamentous cyanobacterium Calothrix elsteri CCALA 953.</title>
        <authorList>
            <person name="Gagunashvili A.N."/>
            <person name="Elster J."/>
            <person name="Andresson O.S."/>
        </authorList>
    </citation>
    <scope>NUCLEOTIDE SEQUENCE [LARGE SCALE GENOMIC DNA]</scope>
    <source>
        <strain evidence="3 4">CCALA 953</strain>
    </source>
</reference>
<feature type="signal peptide" evidence="2">
    <location>
        <begin position="1"/>
        <end position="24"/>
    </location>
</feature>
<gene>
    <name evidence="3" type="ORF">CK510_08740</name>
</gene>
<dbReference type="RefSeq" id="WP_095721349.1">
    <property type="nucleotide sequence ID" value="NZ_NTFS01000069.1"/>
</dbReference>
<dbReference type="Proteomes" id="UP000218238">
    <property type="component" value="Unassembled WGS sequence"/>
</dbReference>
<evidence type="ECO:0000256" key="1">
    <source>
        <dbReference type="SAM" id="MobiDB-lite"/>
    </source>
</evidence>
<keyword evidence="2" id="KW-0732">Signal</keyword>
<proteinExistence type="predicted"/>
<dbReference type="AlphaFoldDB" id="A0A2A2TL79"/>
<evidence type="ECO:0000256" key="2">
    <source>
        <dbReference type="SAM" id="SignalP"/>
    </source>
</evidence>
<comment type="caution">
    <text evidence="3">The sequence shown here is derived from an EMBL/GenBank/DDBJ whole genome shotgun (WGS) entry which is preliminary data.</text>
</comment>
<protein>
    <recommendedName>
        <fullName evidence="5">DUF1190 domain-containing protein</fullName>
    </recommendedName>
</protein>